<name>A0AAW2SW22_9LAMI</name>
<reference evidence="1" key="2">
    <citation type="journal article" date="2024" name="Plant">
        <title>Genomic evolution and insights into agronomic trait innovations of Sesamum species.</title>
        <authorList>
            <person name="Miao H."/>
            <person name="Wang L."/>
            <person name="Qu L."/>
            <person name="Liu H."/>
            <person name="Sun Y."/>
            <person name="Le M."/>
            <person name="Wang Q."/>
            <person name="Wei S."/>
            <person name="Zheng Y."/>
            <person name="Lin W."/>
            <person name="Duan Y."/>
            <person name="Cao H."/>
            <person name="Xiong S."/>
            <person name="Wang X."/>
            <person name="Wei L."/>
            <person name="Li C."/>
            <person name="Ma Q."/>
            <person name="Ju M."/>
            <person name="Zhao R."/>
            <person name="Li G."/>
            <person name="Mu C."/>
            <person name="Tian Q."/>
            <person name="Mei H."/>
            <person name="Zhang T."/>
            <person name="Gao T."/>
            <person name="Zhang H."/>
        </authorList>
    </citation>
    <scope>NUCLEOTIDE SEQUENCE</scope>
    <source>
        <strain evidence="1">KEN8</strain>
    </source>
</reference>
<dbReference type="EMBL" id="JACGWM010000001">
    <property type="protein sequence ID" value="KAL0396018.1"/>
    <property type="molecule type" value="Genomic_DNA"/>
</dbReference>
<organism evidence="1">
    <name type="scientific">Sesamum calycinum</name>
    <dbReference type="NCBI Taxonomy" id="2727403"/>
    <lineage>
        <taxon>Eukaryota</taxon>
        <taxon>Viridiplantae</taxon>
        <taxon>Streptophyta</taxon>
        <taxon>Embryophyta</taxon>
        <taxon>Tracheophyta</taxon>
        <taxon>Spermatophyta</taxon>
        <taxon>Magnoliopsida</taxon>
        <taxon>eudicotyledons</taxon>
        <taxon>Gunneridae</taxon>
        <taxon>Pentapetalae</taxon>
        <taxon>asterids</taxon>
        <taxon>lamiids</taxon>
        <taxon>Lamiales</taxon>
        <taxon>Pedaliaceae</taxon>
        <taxon>Sesamum</taxon>
    </lineage>
</organism>
<reference evidence="1" key="1">
    <citation type="submission" date="2020-06" db="EMBL/GenBank/DDBJ databases">
        <authorList>
            <person name="Li T."/>
            <person name="Hu X."/>
            <person name="Zhang T."/>
            <person name="Song X."/>
            <person name="Zhang H."/>
            <person name="Dai N."/>
            <person name="Sheng W."/>
            <person name="Hou X."/>
            <person name="Wei L."/>
        </authorList>
    </citation>
    <scope>NUCLEOTIDE SEQUENCE</scope>
    <source>
        <strain evidence="1">KEN8</strain>
        <tissue evidence="1">Leaf</tissue>
    </source>
</reference>
<accession>A0AAW2SW22</accession>
<comment type="caution">
    <text evidence="1">The sequence shown here is derived from an EMBL/GenBank/DDBJ whole genome shotgun (WGS) entry which is preliminary data.</text>
</comment>
<dbReference type="AlphaFoldDB" id="A0AAW2SW22"/>
<proteinExistence type="predicted"/>
<dbReference type="PANTHER" id="PTHR37610:SF40">
    <property type="entry name" value="OS01G0909600 PROTEIN"/>
    <property type="match status" value="1"/>
</dbReference>
<gene>
    <name evidence="1" type="ORF">Scaly_0050200</name>
</gene>
<protein>
    <submittedName>
        <fullName evidence="1">Uncharacterized protein</fullName>
    </submittedName>
</protein>
<sequence>MIETVAVETTTSRTADATQYEKDALYIRPSEHSSLVLTSTLQDAWLHWCSFPCPTYGSTHFEQWRRVNLTITSWIWNSISLDIIEAFICCATSRQLWIAIQRRYGRSNGPMVYQLQREISSVSQQDLSLITYLTKVTKLWNELSCLALAPKCRCGGYTCVVNNAIANLTASTQLRHFLMGLHGSYNNERSQILMLDPLQDIELTFSMVLCD</sequence>
<dbReference type="PANTHER" id="PTHR37610">
    <property type="entry name" value="CCHC-TYPE DOMAIN-CONTAINING PROTEIN"/>
    <property type="match status" value="1"/>
</dbReference>
<evidence type="ECO:0000313" key="1">
    <source>
        <dbReference type="EMBL" id="KAL0396018.1"/>
    </source>
</evidence>